<evidence type="ECO:0000313" key="2">
    <source>
        <dbReference type="EMBL" id="MPC33518.1"/>
    </source>
</evidence>
<dbReference type="Proteomes" id="UP000324222">
    <property type="component" value="Unassembled WGS sequence"/>
</dbReference>
<reference evidence="2 3" key="1">
    <citation type="submission" date="2019-05" db="EMBL/GenBank/DDBJ databases">
        <title>Another draft genome of Portunus trituberculatus and its Hox gene families provides insights of decapod evolution.</title>
        <authorList>
            <person name="Jeong J.-H."/>
            <person name="Song I."/>
            <person name="Kim S."/>
            <person name="Choi T."/>
            <person name="Kim D."/>
            <person name="Ryu S."/>
            <person name="Kim W."/>
        </authorList>
    </citation>
    <scope>NUCLEOTIDE SEQUENCE [LARGE SCALE GENOMIC DNA]</scope>
    <source>
        <tissue evidence="2">Muscle</tissue>
    </source>
</reference>
<accession>A0A5B7EJK5</accession>
<protein>
    <submittedName>
        <fullName evidence="2">Uncharacterized protein</fullName>
    </submittedName>
</protein>
<dbReference type="EMBL" id="VSRR010002851">
    <property type="protein sequence ID" value="MPC33518.1"/>
    <property type="molecule type" value="Genomic_DNA"/>
</dbReference>
<comment type="caution">
    <text evidence="2">The sequence shown here is derived from an EMBL/GenBank/DDBJ whole genome shotgun (WGS) entry which is preliminary data.</text>
</comment>
<sequence>MGDPFPEHDVAGEARRSNVDLPHHRLGAETIKDNSVSLSVCTNSSTIRSSMDQIHNISSWLVRLAKAEQLKQKPSSEDSDQATNHDEDDDYPKWQGSE</sequence>
<feature type="region of interest" description="Disordered" evidence="1">
    <location>
        <begin position="1"/>
        <end position="23"/>
    </location>
</feature>
<name>A0A5B7EJK5_PORTR</name>
<evidence type="ECO:0000256" key="1">
    <source>
        <dbReference type="SAM" id="MobiDB-lite"/>
    </source>
</evidence>
<proteinExistence type="predicted"/>
<keyword evidence="3" id="KW-1185">Reference proteome</keyword>
<gene>
    <name evidence="2" type="ORF">E2C01_026872</name>
</gene>
<evidence type="ECO:0000313" key="3">
    <source>
        <dbReference type="Proteomes" id="UP000324222"/>
    </source>
</evidence>
<feature type="region of interest" description="Disordered" evidence="1">
    <location>
        <begin position="68"/>
        <end position="98"/>
    </location>
</feature>
<organism evidence="2 3">
    <name type="scientific">Portunus trituberculatus</name>
    <name type="common">Swimming crab</name>
    <name type="synonym">Neptunus trituberculatus</name>
    <dbReference type="NCBI Taxonomy" id="210409"/>
    <lineage>
        <taxon>Eukaryota</taxon>
        <taxon>Metazoa</taxon>
        <taxon>Ecdysozoa</taxon>
        <taxon>Arthropoda</taxon>
        <taxon>Crustacea</taxon>
        <taxon>Multicrustacea</taxon>
        <taxon>Malacostraca</taxon>
        <taxon>Eumalacostraca</taxon>
        <taxon>Eucarida</taxon>
        <taxon>Decapoda</taxon>
        <taxon>Pleocyemata</taxon>
        <taxon>Brachyura</taxon>
        <taxon>Eubrachyura</taxon>
        <taxon>Portunoidea</taxon>
        <taxon>Portunidae</taxon>
        <taxon>Portuninae</taxon>
        <taxon>Portunus</taxon>
    </lineage>
</organism>
<dbReference type="AlphaFoldDB" id="A0A5B7EJK5"/>